<dbReference type="RefSeq" id="WP_321550852.1">
    <property type="nucleotide sequence ID" value="NZ_JAXIVS010000018.1"/>
</dbReference>
<organism evidence="1 2">
    <name type="scientific">Hyalangium rubrum</name>
    <dbReference type="NCBI Taxonomy" id="3103134"/>
    <lineage>
        <taxon>Bacteria</taxon>
        <taxon>Pseudomonadati</taxon>
        <taxon>Myxococcota</taxon>
        <taxon>Myxococcia</taxon>
        <taxon>Myxococcales</taxon>
        <taxon>Cystobacterineae</taxon>
        <taxon>Archangiaceae</taxon>
        <taxon>Hyalangium</taxon>
    </lineage>
</organism>
<sequence length="238" mass="26669">MLNLWKPKEEKNTLQKDMTLEEVRVAMRQLLGEENTNHYRMGELYNYVVNQRLAEAAHYKNAQEYFSQHLREVSQAALTMYGAVAESFSVQVCGQFGVTRLSLLLTYEEFVVGGLNHEEPGGTLIHVPGAKGEVTPKRFSECSVDEMRKALQIKRKPSSSQPLPQEDMSIADQYMKAVAGHFTKGDRVQVQLRNTKGKPVLDFKGIPLAKVSKLAEALLAQPPAPREEKEAAQAPLEV</sequence>
<reference evidence="1 2" key="1">
    <citation type="submission" date="2023-12" db="EMBL/GenBank/DDBJ databases">
        <title>the genome sequence of Hyalangium sp. s54d21.</title>
        <authorList>
            <person name="Zhang X."/>
        </authorList>
    </citation>
    <scope>NUCLEOTIDE SEQUENCE [LARGE SCALE GENOMIC DNA]</scope>
    <source>
        <strain evidence="2">s54d21</strain>
    </source>
</reference>
<gene>
    <name evidence="1" type="ORF">SYV04_37460</name>
</gene>
<proteinExistence type="predicted"/>
<accession>A0ABU5HH27</accession>
<comment type="caution">
    <text evidence="1">The sequence shown here is derived from an EMBL/GenBank/DDBJ whole genome shotgun (WGS) entry which is preliminary data.</text>
</comment>
<keyword evidence="2" id="KW-1185">Reference proteome</keyword>
<protein>
    <submittedName>
        <fullName evidence="1">Uncharacterized protein</fullName>
    </submittedName>
</protein>
<evidence type="ECO:0000313" key="2">
    <source>
        <dbReference type="Proteomes" id="UP001291309"/>
    </source>
</evidence>
<dbReference type="EMBL" id="JAXIVS010000018">
    <property type="protein sequence ID" value="MDY7232137.1"/>
    <property type="molecule type" value="Genomic_DNA"/>
</dbReference>
<evidence type="ECO:0000313" key="1">
    <source>
        <dbReference type="EMBL" id="MDY7232137.1"/>
    </source>
</evidence>
<name>A0ABU5HH27_9BACT</name>
<dbReference type="Proteomes" id="UP001291309">
    <property type="component" value="Unassembled WGS sequence"/>
</dbReference>